<keyword evidence="4" id="KW-0167">Capsid protein</keyword>
<protein>
    <submittedName>
        <fullName evidence="7">Major capsid protein</fullName>
    </submittedName>
</protein>
<evidence type="ECO:0000256" key="4">
    <source>
        <dbReference type="ARBA" id="ARBA00022561"/>
    </source>
</evidence>
<dbReference type="InterPro" id="IPR037002">
    <property type="entry name" value="Microviridae_protein_F_sf"/>
</dbReference>
<proteinExistence type="inferred from homology"/>
<reference evidence="7" key="1">
    <citation type="submission" date="2022-02" db="EMBL/GenBank/DDBJ databases">
        <title>Towards deciphering the DNA virus diversity associated with rodent species in the families Cricetidae and Heteromyidae.</title>
        <authorList>
            <person name="Lund M."/>
            <person name="Larsen B.B."/>
            <person name="Gryseels S."/>
            <person name="Kraberger S."/>
            <person name="Rowsey D.M."/>
            <person name="Steger L."/>
            <person name="Yule K.M."/>
            <person name="Upham N.S."/>
            <person name="Worobey M."/>
            <person name="Van Doorslaer K."/>
            <person name="Varsani A."/>
        </authorList>
    </citation>
    <scope>NUCLEOTIDE SEQUENCE</scope>
    <source>
        <strain evidence="7">UA08Rod_6125</strain>
    </source>
</reference>
<evidence type="ECO:0000256" key="2">
    <source>
        <dbReference type="ARBA" id="ARBA00009963"/>
    </source>
</evidence>
<organism evidence="7">
    <name type="scientific">Sigmofec virus UA08Rod_6125</name>
    <dbReference type="NCBI Taxonomy" id="2929454"/>
    <lineage>
        <taxon>Viruses</taxon>
        <taxon>Monodnaviria</taxon>
        <taxon>Sangervirae</taxon>
        <taxon>Phixviricota</taxon>
        <taxon>Malgrandaviricetes</taxon>
        <taxon>Petitvirales</taxon>
        <taxon>Microviridae</taxon>
    </lineage>
</organism>
<dbReference type="GO" id="GO:0005198">
    <property type="term" value="F:structural molecule activity"/>
    <property type="evidence" value="ECO:0007669"/>
    <property type="project" value="InterPro"/>
</dbReference>
<dbReference type="EMBL" id="OM869517">
    <property type="protein sequence ID" value="UPW40913.1"/>
    <property type="molecule type" value="Genomic_DNA"/>
</dbReference>
<dbReference type="Pfam" id="PF02305">
    <property type="entry name" value="Phage_F"/>
    <property type="match status" value="1"/>
</dbReference>
<comment type="subcellular location">
    <subcellularLocation>
        <location evidence="1">Virion</location>
    </subcellularLocation>
</comment>
<sequence length="556" mass="62523">MNYNFSTNPIINITRSRFKMPFQMKTTFNAGELVPIDVTEVLPGDTYKRKTHAVIRMTTPIKPVMDNAWADIYHFFVPNRIVWEHWEEFQGANKSGPWTQKTEYTIPQITAPTNGWTKGTIADHMGIPTKVGNISINHLPFRAYVKIWNEWFRDENLQNFSYLNTSDATTTGTNENNYVTSPITGGMCLPVSKPHDYFTSALPEPQKGPDVLLPLGQTAPVVGNGKAIGFSGINGNAGTRYMVFGGVDNYQQVSMGYESSKPSSPPTAGTTAPGRGISTTHNYVGLSQHGPWSGMVTDLSEATAATINQIRQAFQLQKMFEKDARGGTRYVEILKNHFGVTASDQRLQRPEYLGGERVPITMTQVLQTSSTDSESPQGNTAAYSLTINSHNSFTKSFEEHGYIISLVCVRTHHTYQQGINKMWNRKKRTDFYMPVFANIGEQPILNQEIFAQGTDTDKDAFGFQEAWAEYRTKPDVITGEFRSNYENTLDFWHYGDYYTSLPTLGADFIKETKVNIDRTLAVQSSVQDQFIADFYFEDIATRPMPVYSIPGLVDHH</sequence>
<feature type="region of interest" description="Disordered" evidence="6">
    <location>
        <begin position="256"/>
        <end position="275"/>
    </location>
</feature>
<accession>A0A976N0Y5</accession>
<keyword evidence="5" id="KW-0946">Virion</keyword>
<dbReference type="SUPFAM" id="SSF88645">
    <property type="entry name" value="ssDNA viruses"/>
    <property type="match status" value="1"/>
</dbReference>
<keyword evidence="3" id="KW-1140">T=1 icosahedral capsid protein</keyword>
<evidence type="ECO:0000256" key="6">
    <source>
        <dbReference type="SAM" id="MobiDB-lite"/>
    </source>
</evidence>
<evidence type="ECO:0000256" key="3">
    <source>
        <dbReference type="ARBA" id="ARBA00022431"/>
    </source>
</evidence>
<dbReference type="InterPro" id="IPR016184">
    <property type="entry name" value="Capsid/spike_ssDNA_virus"/>
</dbReference>
<dbReference type="InterPro" id="IPR003514">
    <property type="entry name" value="Microviridae_protein_F"/>
</dbReference>
<feature type="compositionally biased region" description="Low complexity" evidence="6">
    <location>
        <begin position="259"/>
        <end position="274"/>
    </location>
</feature>
<evidence type="ECO:0000313" key="7">
    <source>
        <dbReference type="EMBL" id="UPW40913.1"/>
    </source>
</evidence>
<name>A0A976N0Y5_9VIRU</name>
<evidence type="ECO:0000256" key="1">
    <source>
        <dbReference type="ARBA" id="ARBA00004328"/>
    </source>
</evidence>
<dbReference type="Gene3D" id="2.60.169.10">
    <property type="entry name" value="Microviridae F protein"/>
    <property type="match status" value="2"/>
</dbReference>
<dbReference type="GO" id="GO:0039615">
    <property type="term" value="C:T=1 icosahedral viral capsid"/>
    <property type="evidence" value="ECO:0007669"/>
    <property type="project" value="UniProtKB-KW"/>
</dbReference>
<comment type="similarity">
    <text evidence="2">Belongs to the microviridae F protein family.</text>
</comment>
<evidence type="ECO:0000256" key="5">
    <source>
        <dbReference type="ARBA" id="ARBA00022844"/>
    </source>
</evidence>